<organism evidence="2 3">
    <name type="scientific">Myodes glareolus</name>
    <name type="common">Bank vole</name>
    <name type="synonym">Clethrionomys glareolus</name>
    <dbReference type="NCBI Taxonomy" id="447135"/>
    <lineage>
        <taxon>Eukaryota</taxon>
        <taxon>Metazoa</taxon>
        <taxon>Chordata</taxon>
        <taxon>Craniata</taxon>
        <taxon>Vertebrata</taxon>
        <taxon>Euteleostomi</taxon>
        <taxon>Mammalia</taxon>
        <taxon>Eutheria</taxon>
        <taxon>Euarchontoglires</taxon>
        <taxon>Glires</taxon>
        <taxon>Rodentia</taxon>
        <taxon>Myomorpha</taxon>
        <taxon>Muroidea</taxon>
        <taxon>Cricetidae</taxon>
        <taxon>Arvicolinae</taxon>
        <taxon>Myodes</taxon>
    </lineage>
</organism>
<feature type="region of interest" description="Disordered" evidence="1">
    <location>
        <begin position="228"/>
        <end position="278"/>
    </location>
</feature>
<comment type="caution">
    <text evidence="2">The sequence shown here is derived from an EMBL/GenBank/DDBJ whole genome shotgun (WGS) entry which is preliminary data.</text>
</comment>
<proteinExistence type="predicted"/>
<evidence type="ECO:0000256" key="1">
    <source>
        <dbReference type="SAM" id="MobiDB-lite"/>
    </source>
</evidence>
<name>A0AAW0HSH1_MYOGA</name>
<protein>
    <submittedName>
        <fullName evidence="2">Uncharacterized protein</fullName>
    </submittedName>
</protein>
<dbReference type="AlphaFoldDB" id="A0AAW0HSH1"/>
<evidence type="ECO:0000313" key="2">
    <source>
        <dbReference type="EMBL" id="KAK7805039.1"/>
    </source>
</evidence>
<dbReference type="EMBL" id="JBBHLL010000355">
    <property type="protein sequence ID" value="KAK7805039.1"/>
    <property type="molecule type" value="Genomic_DNA"/>
</dbReference>
<accession>A0AAW0HSH1</accession>
<dbReference type="Proteomes" id="UP001488838">
    <property type="component" value="Unassembled WGS sequence"/>
</dbReference>
<gene>
    <name evidence="2" type="ORF">U0070_021721</name>
</gene>
<keyword evidence="3" id="KW-1185">Reference proteome</keyword>
<reference evidence="2 3" key="1">
    <citation type="journal article" date="2023" name="bioRxiv">
        <title>Conserved and derived expression patterns and positive selection on dental genes reveal complex evolutionary context of ever-growing rodent molars.</title>
        <authorList>
            <person name="Calamari Z.T."/>
            <person name="Song A."/>
            <person name="Cohen E."/>
            <person name="Akter M."/>
            <person name="Roy R.D."/>
            <person name="Hallikas O."/>
            <person name="Christensen M.M."/>
            <person name="Li P."/>
            <person name="Marangoni P."/>
            <person name="Jernvall J."/>
            <person name="Klein O.D."/>
        </authorList>
    </citation>
    <scope>NUCLEOTIDE SEQUENCE [LARGE SCALE GENOMIC DNA]</scope>
    <source>
        <strain evidence="2">V071</strain>
    </source>
</reference>
<sequence>MQISVRTTSDQTYLGYVLLLNFKKKKIYHLTKGICKLLANVNSCRELKEKLNLESKYIENMNDSPVIGGKRGKSSECSVTYREVSIETYLGASSVPGCSYSNIAQSTMSAVWIESFSFSGNIPANFQKECSALPNYEDYLKQSQLPGRERTHVTTRAHSQALTPARKMSLMKQGGESPSHWSFQWCLNSHLSSQDHPMYQTLMQLLPNSQKEDALQGSNSHVLLGFQKPTHGNKGAGTSLRATKGPGAMKTAQGQGSYPIRAQTSRKKSQAFHEVPQERRKKRILTVDDVTSPDTGPTMASDHGMEKTVTLDEELHRHKTEKPEIRQQQQPGGFALVLGAFGTLLALPVGISSRPCPCPWHNRYRKVMCHVPQGQPRGPEHYLPGPQVNVP</sequence>
<evidence type="ECO:0000313" key="3">
    <source>
        <dbReference type="Proteomes" id="UP001488838"/>
    </source>
</evidence>